<keyword evidence="2" id="KW-1185">Reference proteome</keyword>
<dbReference type="HOGENOM" id="CLU_1608085_0_0_7"/>
<reference evidence="2" key="2">
    <citation type="submission" date="2012-03" db="EMBL/GenBank/DDBJ databases">
        <title>Genome sequence of the fruiting myxobacterium Corallococcus coralloides DSM 2259.</title>
        <authorList>
            <person name="Huntley S."/>
            <person name="Zhang Y."/>
            <person name="Treuner-Lange A."/>
            <person name="Sensen C.W."/>
            <person name="Sogaard-Andersen L."/>
        </authorList>
    </citation>
    <scope>NUCLEOTIDE SEQUENCE [LARGE SCALE GENOMIC DNA]</scope>
    <source>
        <strain evidence="2">ATCC 25202 / DSM 2259 / NBRC 100086 / M2</strain>
    </source>
</reference>
<name>H8MZ30_CORCM</name>
<evidence type="ECO:0000313" key="2">
    <source>
        <dbReference type="Proteomes" id="UP000007587"/>
    </source>
</evidence>
<dbReference type="KEGG" id="ccx:COCOR_05466"/>
<gene>
    <name evidence="1" type="ordered locus">COCOR_05466</name>
</gene>
<protein>
    <submittedName>
        <fullName evidence="1">Uncharacterized protein</fullName>
    </submittedName>
</protein>
<dbReference type="RefSeq" id="WP_014398256.1">
    <property type="nucleotide sequence ID" value="NC_017030.1"/>
</dbReference>
<evidence type="ECO:0000313" key="1">
    <source>
        <dbReference type="EMBL" id="AFE06385.1"/>
    </source>
</evidence>
<dbReference type="AlphaFoldDB" id="H8MZ30"/>
<sequence>MKIRTDEIARVCWDGWALSYCIDVEDRVRPYGDPERLIARYFKLSGQGEFLFQTERDLSLFCVEKGIDLHRVFSSDFEAAVRVFHCHFRRGVMMERGGLSEQVASEQGASIDEGHYPAMEVEGVRWTVLKVRERRFIVEKVFLRLPALELDVVETQILKGRGGID</sequence>
<reference evidence="1 2" key="1">
    <citation type="journal article" date="2012" name="J. Bacteriol.">
        <title>Complete Genome Sequence of the Fruiting Myxobacterium Corallococcus coralloides DSM 2259.</title>
        <authorList>
            <person name="Huntley S."/>
            <person name="Zhang Y."/>
            <person name="Treuner-Lange A."/>
            <person name="Kneip S."/>
            <person name="Sensen C.W."/>
            <person name="Sogaard-Andersen L."/>
        </authorList>
    </citation>
    <scope>NUCLEOTIDE SEQUENCE [LARGE SCALE GENOMIC DNA]</scope>
    <source>
        <strain evidence="2">ATCC 25202 / DSM 2259 / NBRC 100086 / M2</strain>
    </source>
</reference>
<organism evidence="1 2">
    <name type="scientific">Corallococcus coralloides (strain ATCC 25202 / DSM 2259 / NBRC 100086 / M2)</name>
    <name type="common">Myxococcus coralloides</name>
    <dbReference type="NCBI Taxonomy" id="1144275"/>
    <lineage>
        <taxon>Bacteria</taxon>
        <taxon>Pseudomonadati</taxon>
        <taxon>Myxococcota</taxon>
        <taxon>Myxococcia</taxon>
        <taxon>Myxococcales</taxon>
        <taxon>Cystobacterineae</taxon>
        <taxon>Myxococcaceae</taxon>
        <taxon>Corallococcus</taxon>
    </lineage>
</organism>
<dbReference type="Proteomes" id="UP000007587">
    <property type="component" value="Chromosome"/>
</dbReference>
<dbReference type="EMBL" id="CP003389">
    <property type="protein sequence ID" value="AFE06385.1"/>
    <property type="molecule type" value="Genomic_DNA"/>
</dbReference>
<dbReference type="InParanoid" id="H8MZ30"/>
<accession>H8MZ30</accession>
<proteinExistence type="predicted"/>